<evidence type="ECO:0000313" key="1">
    <source>
        <dbReference type="EMBL" id="SUD90828.1"/>
    </source>
</evidence>
<dbReference type="AlphaFoldDB" id="A0A379LJV9"/>
<protein>
    <submittedName>
        <fullName evidence="1">Uncharacterized GST-like protein yghU</fullName>
    </submittedName>
</protein>
<reference evidence="1 2" key="1">
    <citation type="submission" date="2018-06" db="EMBL/GenBank/DDBJ databases">
        <authorList>
            <consortium name="Pathogen Informatics"/>
            <person name="Doyle S."/>
        </authorList>
    </citation>
    <scope>NUCLEOTIDE SEQUENCE [LARGE SCALE GENOMIC DNA]</scope>
    <source>
        <strain evidence="1 2">NCTC10526</strain>
    </source>
</reference>
<name>A0A379LJV9_9GAMM</name>
<dbReference type="Proteomes" id="UP000254123">
    <property type="component" value="Unassembled WGS sequence"/>
</dbReference>
<dbReference type="STRING" id="1123034.GCA_000685805_02409"/>
<dbReference type="EMBL" id="UGVC01000001">
    <property type="protein sequence ID" value="SUD90828.1"/>
    <property type="molecule type" value="Genomic_DNA"/>
</dbReference>
<accession>A0A379LJV9</accession>
<proteinExistence type="predicted"/>
<dbReference type="Gene3D" id="1.20.1050.10">
    <property type="match status" value="1"/>
</dbReference>
<gene>
    <name evidence="1" type="primary">yghU_1</name>
    <name evidence="1" type="ORF">NCTC10526_01174</name>
</gene>
<organism evidence="1 2">
    <name type="scientific">Psychrobacter phenylpyruvicus</name>
    <dbReference type="NCBI Taxonomy" id="29432"/>
    <lineage>
        <taxon>Bacteria</taxon>
        <taxon>Pseudomonadati</taxon>
        <taxon>Pseudomonadota</taxon>
        <taxon>Gammaproteobacteria</taxon>
        <taxon>Moraxellales</taxon>
        <taxon>Moraxellaceae</taxon>
        <taxon>Psychrobacter</taxon>
    </lineage>
</organism>
<evidence type="ECO:0000313" key="2">
    <source>
        <dbReference type="Proteomes" id="UP000254123"/>
    </source>
</evidence>
<sequence>MMYLAEKFEKFIPLATDDANKRASCLSWIMWQVGSAPYVGGGFGH</sequence>
<keyword evidence="2" id="KW-1185">Reference proteome</keyword>
<dbReference type="Gene3D" id="3.40.30.10">
    <property type="entry name" value="Glutaredoxin"/>
    <property type="match status" value="1"/>
</dbReference>